<accession>A0ABW2IJZ4</accession>
<keyword evidence="3" id="KW-0969">Cilium</keyword>
<organism evidence="3 4">
    <name type="scientific">Hirschia litorea</name>
    <dbReference type="NCBI Taxonomy" id="1199156"/>
    <lineage>
        <taxon>Bacteria</taxon>
        <taxon>Pseudomonadati</taxon>
        <taxon>Pseudomonadota</taxon>
        <taxon>Alphaproteobacteria</taxon>
        <taxon>Hyphomonadales</taxon>
        <taxon>Hyphomonadaceae</taxon>
        <taxon>Hirschia</taxon>
    </lineage>
</organism>
<keyword evidence="3" id="KW-0282">Flagellum</keyword>
<keyword evidence="3" id="KW-0966">Cell projection</keyword>
<feature type="region of interest" description="Disordered" evidence="1">
    <location>
        <begin position="456"/>
        <end position="510"/>
    </location>
</feature>
<feature type="region of interest" description="Disordered" evidence="1">
    <location>
        <begin position="1"/>
        <end position="67"/>
    </location>
</feature>
<feature type="compositionally biased region" description="Basic and acidic residues" evidence="1">
    <location>
        <begin position="485"/>
        <end position="494"/>
    </location>
</feature>
<dbReference type="InterPro" id="IPR021136">
    <property type="entry name" value="Flagellar_hook_control-like_C"/>
</dbReference>
<reference evidence="4" key="1">
    <citation type="journal article" date="2019" name="Int. J. Syst. Evol. Microbiol.">
        <title>The Global Catalogue of Microorganisms (GCM) 10K type strain sequencing project: providing services to taxonomists for standard genome sequencing and annotation.</title>
        <authorList>
            <consortium name="The Broad Institute Genomics Platform"/>
            <consortium name="The Broad Institute Genome Sequencing Center for Infectious Disease"/>
            <person name="Wu L."/>
            <person name="Ma J."/>
        </authorList>
    </citation>
    <scope>NUCLEOTIDE SEQUENCE [LARGE SCALE GENOMIC DNA]</scope>
    <source>
        <strain evidence="4">CCUG 51308</strain>
    </source>
</reference>
<gene>
    <name evidence="3" type="ORF">ACFQS8_07530</name>
</gene>
<dbReference type="Proteomes" id="UP001596492">
    <property type="component" value="Unassembled WGS sequence"/>
</dbReference>
<feature type="compositionally biased region" description="Polar residues" evidence="1">
    <location>
        <begin position="265"/>
        <end position="309"/>
    </location>
</feature>
<evidence type="ECO:0000313" key="4">
    <source>
        <dbReference type="Proteomes" id="UP001596492"/>
    </source>
</evidence>
<evidence type="ECO:0000256" key="1">
    <source>
        <dbReference type="SAM" id="MobiDB-lite"/>
    </source>
</evidence>
<evidence type="ECO:0000259" key="2">
    <source>
        <dbReference type="Pfam" id="PF02120"/>
    </source>
</evidence>
<feature type="compositionally biased region" description="Low complexity" evidence="1">
    <location>
        <begin position="461"/>
        <end position="474"/>
    </location>
</feature>
<evidence type="ECO:0000313" key="3">
    <source>
        <dbReference type="EMBL" id="MFC7291460.1"/>
    </source>
</evidence>
<feature type="compositionally biased region" description="Low complexity" evidence="1">
    <location>
        <begin position="155"/>
        <end position="173"/>
    </location>
</feature>
<feature type="domain" description="Flagellar hook-length control protein-like C-terminal" evidence="2">
    <location>
        <begin position="388"/>
        <end position="458"/>
    </location>
</feature>
<feature type="compositionally biased region" description="Polar residues" evidence="1">
    <location>
        <begin position="7"/>
        <end position="18"/>
    </location>
</feature>
<feature type="compositionally biased region" description="Basic and acidic residues" evidence="1">
    <location>
        <begin position="19"/>
        <end position="36"/>
    </location>
</feature>
<feature type="compositionally biased region" description="Polar residues" evidence="1">
    <location>
        <begin position="496"/>
        <end position="505"/>
    </location>
</feature>
<feature type="compositionally biased region" description="Polar residues" evidence="1">
    <location>
        <begin position="138"/>
        <end position="154"/>
    </location>
</feature>
<feature type="region of interest" description="Disordered" evidence="1">
    <location>
        <begin position="357"/>
        <end position="377"/>
    </location>
</feature>
<comment type="caution">
    <text evidence="3">The sequence shown here is derived from an EMBL/GenBank/DDBJ whole genome shotgun (WGS) entry which is preliminary data.</text>
</comment>
<dbReference type="EMBL" id="JBHTBR010000004">
    <property type="protein sequence ID" value="MFC7291460.1"/>
    <property type="molecule type" value="Genomic_DNA"/>
</dbReference>
<dbReference type="Gene3D" id="3.30.750.140">
    <property type="match status" value="1"/>
</dbReference>
<name>A0ABW2IJZ4_9PROT</name>
<protein>
    <submittedName>
        <fullName evidence="3">Flagellar hook-length control protein FliK</fullName>
    </submittedName>
</protein>
<dbReference type="CDD" id="cd17470">
    <property type="entry name" value="T3SS_Flik_C"/>
    <property type="match status" value="1"/>
</dbReference>
<feature type="compositionally biased region" description="Polar residues" evidence="1">
    <location>
        <begin position="53"/>
        <end position="67"/>
    </location>
</feature>
<dbReference type="Pfam" id="PF02120">
    <property type="entry name" value="Flg_hook"/>
    <property type="match status" value="1"/>
</dbReference>
<dbReference type="InterPro" id="IPR038610">
    <property type="entry name" value="FliK-like_C_sf"/>
</dbReference>
<proteinExistence type="predicted"/>
<feature type="compositionally biased region" description="Low complexity" evidence="1">
    <location>
        <begin position="310"/>
        <end position="326"/>
    </location>
</feature>
<keyword evidence="4" id="KW-1185">Reference proteome</keyword>
<dbReference type="RefSeq" id="WP_382166690.1">
    <property type="nucleotide sequence ID" value="NZ_JBHTBR010000004.1"/>
</dbReference>
<sequence length="523" mass="54687">MIDGFNYSETKTAKSSLSKLDDTRGYKGENIDREYFRNFLNEEESRTSKARPNPTQKQTSSQESASTDASLMTINFFTAQDFNSNTSPSLSLETRALQNTQIAATDTHTLQNATTATPPNAQLAIGQTTNSNTQQTSPLSASATQPQAQALATGQSSTPTASETATSAPQTPTNQAAQTSTPHISAQNLAAIIKSPATPLTAADLNLVAQNTAKQTGTVATSTATNPNSALQIQTNMTQSGVGQLLSQASAPQGASAQFLQSTKGINTSNSANSGTTQSSTPAQSGQTLNTQPSQQTNPAFTAQAGTQNPSTTQPAGAPQPALLPSGEVANFADSSADADIPDLPETGFKDTNLASTTSAAQAKPTPDLPPGLRNANPVTQQAWAGIIQRLDGKSQQFQIRLDPAELGRINVSIEITKDKKATVTLAAKSAEALSELSRGSKALQDALSEAGVELEESGLKLELSSDDSSSFTFSDDDGSQTANKKGEVSKDADQSGDQHSNEPYQVTPEITAWSRMRVDLKA</sequence>
<feature type="region of interest" description="Disordered" evidence="1">
    <location>
        <begin position="129"/>
        <end position="181"/>
    </location>
</feature>
<feature type="region of interest" description="Disordered" evidence="1">
    <location>
        <begin position="265"/>
        <end position="326"/>
    </location>
</feature>